<gene>
    <name evidence="1" type="ORF">PSYICH_LOCUS5198</name>
</gene>
<dbReference type="EMBL" id="OV651828">
    <property type="protein sequence ID" value="CAH1104101.1"/>
    <property type="molecule type" value="Genomic_DNA"/>
</dbReference>
<keyword evidence="2" id="KW-1185">Reference proteome</keyword>
<dbReference type="Proteomes" id="UP001153636">
    <property type="component" value="Chromosome 16"/>
</dbReference>
<proteinExistence type="predicted"/>
<dbReference type="OrthoDB" id="6775559at2759"/>
<name>A0A9P0CM21_9CUCU</name>
<reference evidence="1" key="1">
    <citation type="submission" date="2022-01" db="EMBL/GenBank/DDBJ databases">
        <authorList>
            <person name="King R."/>
        </authorList>
    </citation>
    <scope>NUCLEOTIDE SEQUENCE</scope>
</reference>
<evidence type="ECO:0000313" key="1">
    <source>
        <dbReference type="EMBL" id="CAH1104101.1"/>
    </source>
</evidence>
<protein>
    <submittedName>
        <fullName evidence="1">Uncharacterized protein</fullName>
    </submittedName>
</protein>
<sequence length="159" mass="17719">MSCEFCDTAISRTKPDISYAGFCGQKVFPTSCVEVPSEVVKHTKPYGLLWYCQECYPAVTDFSHTIDKRVAQATCQSVVVIKPKDTIQNNIQTKADIMSNINPTELNIKVSEVKNTRDGETLVGCSNNEDASKFKDAVNAKLADAHDRKKLKVEIRKLD</sequence>
<evidence type="ECO:0000313" key="2">
    <source>
        <dbReference type="Proteomes" id="UP001153636"/>
    </source>
</evidence>
<accession>A0A9P0CM21</accession>
<dbReference type="AlphaFoldDB" id="A0A9P0CM21"/>
<organism evidence="1 2">
    <name type="scientific">Psylliodes chrysocephalus</name>
    <dbReference type="NCBI Taxonomy" id="3402493"/>
    <lineage>
        <taxon>Eukaryota</taxon>
        <taxon>Metazoa</taxon>
        <taxon>Ecdysozoa</taxon>
        <taxon>Arthropoda</taxon>
        <taxon>Hexapoda</taxon>
        <taxon>Insecta</taxon>
        <taxon>Pterygota</taxon>
        <taxon>Neoptera</taxon>
        <taxon>Endopterygota</taxon>
        <taxon>Coleoptera</taxon>
        <taxon>Polyphaga</taxon>
        <taxon>Cucujiformia</taxon>
        <taxon>Chrysomeloidea</taxon>
        <taxon>Chrysomelidae</taxon>
        <taxon>Galerucinae</taxon>
        <taxon>Alticini</taxon>
        <taxon>Psylliodes</taxon>
    </lineage>
</organism>